<name>A0AA51RAB9_9BACT</name>
<evidence type="ECO:0000313" key="2">
    <source>
        <dbReference type="EMBL" id="WMN06653.1"/>
    </source>
</evidence>
<accession>A0AA51RAB9</accession>
<evidence type="ECO:0008006" key="4">
    <source>
        <dbReference type="Google" id="ProtNLM"/>
    </source>
</evidence>
<keyword evidence="3" id="KW-1185">Reference proteome</keyword>
<dbReference type="Proteomes" id="UP001244443">
    <property type="component" value="Chromosome"/>
</dbReference>
<sequence length="134" mass="14972">MKKLLLFVFILSSSAFTQAQSYSQGYILGEGDAEETFYLFYEQRSTCTSSGDPGPLGSPINNRNCWYTYNEQGFVNFWQGYIANVENNYCSQRGTSSEQYAKGVVDGYKTKMTLMSMQYGTNYYGGGAGLISCN</sequence>
<evidence type="ECO:0000313" key="3">
    <source>
        <dbReference type="Proteomes" id="UP001244443"/>
    </source>
</evidence>
<keyword evidence="1" id="KW-0732">Signal</keyword>
<dbReference type="EMBL" id="CP129970">
    <property type="protein sequence ID" value="WMN06653.1"/>
    <property type="molecule type" value="Genomic_DNA"/>
</dbReference>
<gene>
    <name evidence="2" type="ORF">QYS48_33205</name>
</gene>
<evidence type="ECO:0000256" key="1">
    <source>
        <dbReference type="SAM" id="SignalP"/>
    </source>
</evidence>
<dbReference type="AlphaFoldDB" id="A0AA51RAB9"/>
<reference evidence="2" key="1">
    <citation type="submission" date="2023-08" db="EMBL/GenBank/DDBJ databases">
        <title>Comparative genomics and taxonomic characterization of three novel marine species of genus Marivirga.</title>
        <authorList>
            <person name="Muhammad N."/>
            <person name="Kim S.-G."/>
        </authorList>
    </citation>
    <scope>NUCLEOTIDE SEQUENCE [LARGE SCALE GENOMIC DNA]</scope>
    <source>
        <strain evidence="2">ABR2-2</strain>
    </source>
</reference>
<organism evidence="2 3">
    <name type="scientific">Marivirga arenosa</name>
    <dbReference type="NCBI Taxonomy" id="3059076"/>
    <lineage>
        <taxon>Bacteria</taxon>
        <taxon>Pseudomonadati</taxon>
        <taxon>Bacteroidota</taxon>
        <taxon>Cytophagia</taxon>
        <taxon>Cytophagales</taxon>
        <taxon>Marivirgaceae</taxon>
        <taxon>Marivirga</taxon>
    </lineage>
</organism>
<feature type="signal peptide" evidence="1">
    <location>
        <begin position="1"/>
        <end position="19"/>
    </location>
</feature>
<dbReference type="RefSeq" id="WP_308356546.1">
    <property type="nucleotide sequence ID" value="NZ_CP129970.2"/>
</dbReference>
<protein>
    <recommendedName>
        <fullName evidence="4">Secreted protein</fullName>
    </recommendedName>
</protein>
<proteinExistence type="predicted"/>
<feature type="chain" id="PRO_5041369692" description="Secreted protein" evidence="1">
    <location>
        <begin position="20"/>
        <end position="134"/>
    </location>
</feature>